<organism evidence="2 3">
    <name type="scientific">Stutzerimonas stutzeri</name>
    <name type="common">Pseudomonas stutzeri</name>
    <dbReference type="NCBI Taxonomy" id="316"/>
    <lineage>
        <taxon>Bacteria</taxon>
        <taxon>Pseudomonadati</taxon>
        <taxon>Pseudomonadota</taxon>
        <taxon>Gammaproteobacteria</taxon>
        <taxon>Pseudomonadales</taxon>
        <taxon>Pseudomonadaceae</taxon>
        <taxon>Stutzerimonas</taxon>
    </lineage>
</organism>
<protein>
    <recommendedName>
        <fullName evidence="1">YjiS-like domain-containing protein</fullName>
    </recommendedName>
</protein>
<reference evidence="2 3" key="1">
    <citation type="submission" date="2018-01" db="EMBL/GenBank/DDBJ databases">
        <title>Denitrification phenotypes of diverse strains of Pseudomonas stutzeri.</title>
        <authorList>
            <person name="Milligan D.A."/>
            <person name="Bergaust L."/>
            <person name="Bakken L.R."/>
            <person name="Frostegard A."/>
        </authorList>
    </citation>
    <scope>NUCLEOTIDE SEQUENCE [LARGE SCALE GENOMIC DNA]</scope>
    <source>
        <strain evidence="2 3">24a75</strain>
    </source>
</reference>
<dbReference type="InterPro" id="IPR009506">
    <property type="entry name" value="YjiS-like"/>
</dbReference>
<name>A0A2N8T731_STUST</name>
<dbReference type="Proteomes" id="UP000236023">
    <property type="component" value="Unassembled WGS sequence"/>
</dbReference>
<dbReference type="AlphaFoldDB" id="A0A2N8T731"/>
<dbReference type="Pfam" id="PF06568">
    <property type="entry name" value="YjiS-like"/>
    <property type="match status" value="1"/>
</dbReference>
<gene>
    <name evidence="2" type="ORF">CXK94_05010</name>
</gene>
<sequence length="79" mass="9059">MNAQKSAMHGLIHLPRMTQAPAPGLLARAWSRVRRWNELSRQRRQLAGLSDAMLKDIGRSRADVEFEAGRPFWDDPEPH</sequence>
<dbReference type="RefSeq" id="WP_102893515.1">
    <property type="nucleotide sequence ID" value="NZ_JAMOHU010000001.1"/>
</dbReference>
<evidence type="ECO:0000313" key="3">
    <source>
        <dbReference type="Proteomes" id="UP000236023"/>
    </source>
</evidence>
<accession>A0A2N8T731</accession>
<dbReference type="EMBL" id="POUT01000002">
    <property type="protein sequence ID" value="PNG10571.1"/>
    <property type="molecule type" value="Genomic_DNA"/>
</dbReference>
<feature type="domain" description="YjiS-like" evidence="1">
    <location>
        <begin position="30"/>
        <end position="65"/>
    </location>
</feature>
<comment type="caution">
    <text evidence="2">The sequence shown here is derived from an EMBL/GenBank/DDBJ whole genome shotgun (WGS) entry which is preliminary data.</text>
</comment>
<proteinExistence type="predicted"/>
<evidence type="ECO:0000313" key="2">
    <source>
        <dbReference type="EMBL" id="PNG10571.1"/>
    </source>
</evidence>
<evidence type="ECO:0000259" key="1">
    <source>
        <dbReference type="Pfam" id="PF06568"/>
    </source>
</evidence>